<comment type="caution">
    <text evidence="1">The sequence shown here is derived from an EMBL/GenBank/DDBJ whole genome shotgun (WGS) entry which is preliminary data.</text>
</comment>
<organism evidence="1 2">
    <name type="scientific">Tenacibaculum polynesiense</name>
    <dbReference type="NCBI Taxonomy" id="3137857"/>
    <lineage>
        <taxon>Bacteria</taxon>
        <taxon>Pseudomonadati</taxon>
        <taxon>Bacteroidota</taxon>
        <taxon>Flavobacteriia</taxon>
        <taxon>Flavobacteriales</taxon>
        <taxon>Flavobacteriaceae</taxon>
        <taxon>Tenacibaculum</taxon>
    </lineage>
</organism>
<name>A0ABP1ES56_9FLAO</name>
<reference evidence="1 2" key="1">
    <citation type="submission" date="2024-05" db="EMBL/GenBank/DDBJ databases">
        <authorList>
            <person name="Duchaud E."/>
        </authorList>
    </citation>
    <scope>NUCLEOTIDE SEQUENCE [LARGE SCALE GENOMIC DNA]</scope>
    <source>
        <strain evidence="1">Ena-SAMPLE-TAB-13-05-2024-13:56:06:370-140308</strain>
    </source>
</reference>
<dbReference type="RefSeq" id="WP_348714095.1">
    <property type="nucleotide sequence ID" value="NZ_CAXJIO010000004.1"/>
</dbReference>
<evidence type="ECO:0008006" key="3">
    <source>
        <dbReference type="Google" id="ProtNLM"/>
    </source>
</evidence>
<proteinExistence type="predicted"/>
<gene>
    <name evidence="1" type="ORF">T190423A01A_130002</name>
</gene>
<keyword evidence="2" id="KW-1185">Reference proteome</keyword>
<accession>A0ABP1ES56</accession>
<evidence type="ECO:0000313" key="2">
    <source>
        <dbReference type="Proteomes" id="UP001497527"/>
    </source>
</evidence>
<dbReference type="Proteomes" id="UP001497527">
    <property type="component" value="Unassembled WGS sequence"/>
</dbReference>
<protein>
    <recommendedName>
        <fullName evidence="3">Flavodoxin-like domain-containing protein</fullName>
    </recommendedName>
</protein>
<dbReference type="EMBL" id="CAXJIO010000004">
    <property type="protein sequence ID" value="CAL2101322.1"/>
    <property type="molecule type" value="Genomic_DNA"/>
</dbReference>
<sequence>MKKLNVLRNSLLLAVTFIMLSFINKEHLSNFALNTETKESTPYQVNNTLLITYVSGTTEAQKQAIRLCLVNSFEASIISITPCSVNQNAEVLEFHETIFPIGSNGKANDDDDDSKDFNQITFATLNNAINSCSNFNILSYSTIWECSDLSPFVNGDSGF</sequence>
<evidence type="ECO:0000313" key="1">
    <source>
        <dbReference type="EMBL" id="CAL2101322.1"/>
    </source>
</evidence>